<feature type="compositionally biased region" description="Low complexity" evidence="9">
    <location>
        <begin position="114"/>
        <end position="149"/>
    </location>
</feature>
<evidence type="ECO:0000256" key="5">
    <source>
        <dbReference type="ARBA" id="ARBA00022833"/>
    </source>
</evidence>
<accession>A0A9J7DA11</accession>
<evidence type="ECO:0000256" key="1">
    <source>
        <dbReference type="ARBA" id="ARBA00004123"/>
    </source>
</evidence>
<keyword evidence="2" id="KW-0479">Metal-binding</keyword>
<dbReference type="PROSITE" id="PS00028">
    <property type="entry name" value="ZINC_FINGER_C2H2_1"/>
    <property type="match status" value="9"/>
</dbReference>
<dbReference type="InterPro" id="IPR013087">
    <property type="entry name" value="Znf_C2H2_type"/>
</dbReference>
<proteinExistence type="predicted"/>
<evidence type="ECO:0000256" key="8">
    <source>
        <dbReference type="PROSITE-ProRule" id="PRU00042"/>
    </source>
</evidence>
<dbReference type="Proteomes" id="UP001652621">
    <property type="component" value="Unplaced"/>
</dbReference>
<feature type="compositionally biased region" description="Basic and acidic residues" evidence="9">
    <location>
        <begin position="16"/>
        <end position="32"/>
    </location>
</feature>
<dbReference type="InterPro" id="IPR036236">
    <property type="entry name" value="Znf_C2H2_sf"/>
</dbReference>
<protein>
    <submittedName>
        <fullName evidence="12">Uncharacterized protein LOC101894471</fullName>
    </submittedName>
</protein>
<keyword evidence="11" id="KW-1185">Reference proteome</keyword>
<feature type="region of interest" description="Disordered" evidence="9">
    <location>
        <begin position="1178"/>
        <end position="1216"/>
    </location>
</feature>
<dbReference type="PANTHER" id="PTHR24404:SF114">
    <property type="entry name" value="KLUMPFUSS, ISOFORM B-RELATED"/>
    <property type="match status" value="1"/>
</dbReference>
<reference evidence="12" key="1">
    <citation type="submission" date="2025-08" db="UniProtKB">
        <authorList>
            <consortium name="RefSeq"/>
        </authorList>
    </citation>
    <scope>IDENTIFICATION</scope>
    <source>
        <strain evidence="12">Aabys</strain>
        <tissue evidence="12">Whole body</tissue>
    </source>
</reference>
<feature type="domain" description="C2H2-type" evidence="10">
    <location>
        <begin position="830"/>
        <end position="857"/>
    </location>
</feature>
<dbReference type="OrthoDB" id="8895262at2759"/>
<dbReference type="PANTHER" id="PTHR24404">
    <property type="entry name" value="ZINC FINGER PROTEIN"/>
    <property type="match status" value="1"/>
</dbReference>
<feature type="compositionally biased region" description="Acidic residues" evidence="9">
    <location>
        <begin position="33"/>
        <end position="77"/>
    </location>
</feature>
<feature type="compositionally biased region" description="Basic and acidic residues" evidence="9">
    <location>
        <begin position="589"/>
        <end position="598"/>
    </location>
</feature>
<comment type="subcellular location">
    <subcellularLocation>
        <location evidence="1">Nucleus</location>
    </subcellularLocation>
</comment>
<keyword evidence="5" id="KW-0862">Zinc</keyword>
<evidence type="ECO:0000313" key="12">
    <source>
        <dbReference type="RefSeq" id="XP_011293923.2"/>
    </source>
</evidence>
<evidence type="ECO:0000313" key="11">
    <source>
        <dbReference type="Proteomes" id="UP001652621"/>
    </source>
</evidence>
<dbReference type="VEuPathDB" id="VectorBase:MDOA005291"/>
<feature type="domain" description="C2H2-type" evidence="10">
    <location>
        <begin position="858"/>
        <end position="885"/>
    </location>
</feature>
<dbReference type="eggNOG" id="KOG1721">
    <property type="taxonomic scope" value="Eukaryota"/>
</dbReference>
<feature type="domain" description="C2H2-type" evidence="10">
    <location>
        <begin position="914"/>
        <end position="941"/>
    </location>
</feature>
<feature type="compositionally biased region" description="Polar residues" evidence="9">
    <location>
        <begin position="619"/>
        <end position="633"/>
    </location>
</feature>
<feature type="domain" description="C2H2-type" evidence="10">
    <location>
        <begin position="802"/>
        <end position="829"/>
    </location>
</feature>
<feature type="compositionally biased region" description="Low complexity" evidence="9">
    <location>
        <begin position="1202"/>
        <end position="1214"/>
    </location>
</feature>
<feature type="region of interest" description="Disordered" evidence="9">
    <location>
        <begin position="16"/>
        <end position="245"/>
    </location>
</feature>
<feature type="region of interest" description="Disordered" evidence="9">
    <location>
        <begin position="539"/>
        <end position="679"/>
    </location>
</feature>
<feature type="compositionally biased region" description="Polar residues" evidence="9">
    <location>
        <begin position="222"/>
        <end position="245"/>
    </location>
</feature>
<feature type="compositionally biased region" description="Basic and acidic residues" evidence="9">
    <location>
        <begin position="92"/>
        <end position="102"/>
    </location>
</feature>
<feature type="region of interest" description="Disordered" evidence="9">
    <location>
        <begin position="289"/>
        <end position="327"/>
    </location>
</feature>
<keyword evidence="7" id="KW-0539">Nucleus</keyword>
<evidence type="ECO:0000259" key="10">
    <source>
        <dbReference type="PROSITE" id="PS50157"/>
    </source>
</evidence>
<gene>
    <name evidence="12" type="primary">LOC101894471</name>
</gene>
<dbReference type="InterPro" id="IPR050589">
    <property type="entry name" value="Ikaros_C2H2-ZF"/>
</dbReference>
<dbReference type="VEuPathDB" id="VectorBase:MDOMA2_006643"/>
<evidence type="ECO:0000256" key="6">
    <source>
        <dbReference type="ARBA" id="ARBA00023125"/>
    </source>
</evidence>
<dbReference type="Gene3D" id="3.30.160.60">
    <property type="entry name" value="Classic Zinc Finger"/>
    <property type="match status" value="6"/>
</dbReference>
<dbReference type="PROSITE" id="PS50157">
    <property type="entry name" value="ZINC_FINGER_C2H2_2"/>
    <property type="match status" value="7"/>
</dbReference>
<feature type="compositionally biased region" description="Basic and acidic residues" evidence="9">
    <location>
        <begin position="151"/>
        <end position="166"/>
    </location>
</feature>
<keyword evidence="3" id="KW-0677">Repeat</keyword>
<name>A0A9J7DA11_MUSDO</name>
<keyword evidence="4 8" id="KW-0863">Zinc-finger</keyword>
<dbReference type="SMART" id="SM00355">
    <property type="entry name" value="ZnF_C2H2"/>
    <property type="match status" value="9"/>
</dbReference>
<evidence type="ECO:0000256" key="2">
    <source>
        <dbReference type="ARBA" id="ARBA00022723"/>
    </source>
</evidence>
<feature type="domain" description="C2H2-type" evidence="10">
    <location>
        <begin position="944"/>
        <end position="971"/>
    </location>
</feature>
<evidence type="ECO:0000256" key="7">
    <source>
        <dbReference type="ARBA" id="ARBA00023242"/>
    </source>
</evidence>
<dbReference type="Pfam" id="PF00096">
    <property type="entry name" value="zf-C2H2"/>
    <property type="match status" value="4"/>
</dbReference>
<dbReference type="RefSeq" id="XP_011293923.2">
    <property type="nucleotide sequence ID" value="XM_011295621.3"/>
</dbReference>
<keyword evidence="6" id="KW-0238">DNA-binding</keyword>
<sequence length="1232" mass="137469">MINTLLTHVPIKMENKEVEVNDNGEEHIRDDNDINSEGDAEEEDDEDDLEEDLDEDDDEDDDEEVDDLASDVLEVEQEVTMLMSSDEEAELEAQRIRFPEKRASRKKSHDSKSSRSTSRNSNTSQTSNATNVSNHTTTNNNNIPANSTKTNKKDLTTATTTKEKRPTTSKNANIAPEKTSETESTTTTTTPPPQRTSPRNRKENNKNLDNLPAAGDLRQVARRQSSNSTCSVASSIGSTESAETESCGNIYVYQQEQKLIFNCEFCDLKYPDLVNLSRHLHDAHQLFHNDNNNAHHHHQSDEDQEKENSPRNLRNRNNRLPTTKTPQLQALRVKKEPLQTAESSASPTVALTLDVVTEHSLQSCGNVFILNHRKLFLVCGHCESKYANVELFEKHLRQQHELFKDQPACNEVNVIPKTEIKEEVFIITEVVEKTPVIAQEAMVAIPAEIPLDISTTEEAINEHNVEESEETVILSSDIPMDTEVISSIQIHDSGVTVAEIPVIIATAEDTVTIEEIPSPSPIPQETIQETAALEQIPEKVAKETETVGSPPPTKKSSRKRRSSPEKPATPKSPYKRPRRSVRAPVAELESQKPKEATKSARKPANNIKKENKKSPKNNETQAETSTDIASTAESIPVQEPTPKSPETNNSTTKRSKKSAAGAAEGPKRKRKTIKTKIEKEDQPTPVLFEAPIVPTNTEIESSIGTGPSDRDEEFLEDPVADIIQQIQNEENMAQENLHPIPPTTLAVSPFAPTSSKQVIITVANNPSNQMSPTFTTTTVINHNPNSPEDVKPIINHLGERRYACDQCPRTFKKNVRLVEHKRLHDGVKPFACDECGKTFRIRMQLNTHKLRHSKEKRFICEICQLGCTTKQDLNLHMRHHTNDRRFHCTMCPKAFVRNSDLKIHIRVHTGEKPYVCEICHKCFRANQNLIVHRKSHMGEASRTFQCEHCDKKFLRKIDRTVHMRSHTGEKPFKCEICDRAYSSKFNVRAHIERDHISENGRKKPGPKPHSLREELKIQKRLIEELQKQLMMQIKTDEKIIPAEMQPINESDMEDQHMEEMIGPTTTTATANAVAAAAVENETYIISEISSPPTNNSMDQQSLPQHASPEEGLKVTPFTKAAKQRNVVAASTAKSSNIHLPLVKKDAAAATTTQVVQQKTSLGIQQVSVTVSMQVDNISTPTSVNDTSGGGGSSGSTPEKENSSSPKAVGSSSAGVKKERKITSYFTVVGQKT</sequence>
<organism evidence="11 12">
    <name type="scientific">Musca domestica</name>
    <name type="common">House fly</name>
    <dbReference type="NCBI Taxonomy" id="7370"/>
    <lineage>
        <taxon>Eukaryota</taxon>
        <taxon>Metazoa</taxon>
        <taxon>Ecdysozoa</taxon>
        <taxon>Arthropoda</taxon>
        <taxon>Hexapoda</taxon>
        <taxon>Insecta</taxon>
        <taxon>Pterygota</taxon>
        <taxon>Neoptera</taxon>
        <taxon>Endopterygota</taxon>
        <taxon>Diptera</taxon>
        <taxon>Brachycera</taxon>
        <taxon>Muscomorpha</taxon>
        <taxon>Muscoidea</taxon>
        <taxon>Muscidae</taxon>
        <taxon>Musca</taxon>
    </lineage>
</organism>
<dbReference type="SUPFAM" id="SSF57667">
    <property type="entry name" value="beta-beta-alpha zinc fingers"/>
    <property type="match status" value="4"/>
</dbReference>
<feature type="domain" description="C2H2-type" evidence="10">
    <location>
        <begin position="972"/>
        <end position="1000"/>
    </location>
</feature>
<feature type="domain" description="C2H2-type" evidence="10">
    <location>
        <begin position="886"/>
        <end position="913"/>
    </location>
</feature>
<evidence type="ECO:0000256" key="3">
    <source>
        <dbReference type="ARBA" id="ARBA00022737"/>
    </source>
</evidence>
<dbReference type="GeneID" id="101894471"/>
<evidence type="ECO:0000256" key="9">
    <source>
        <dbReference type="SAM" id="MobiDB-lite"/>
    </source>
</evidence>
<evidence type="ECO:0000256" key="4">
    <source>
        <dbReference type="ARBA" id="ARBA00022771"/>
    </source>
</evidence>